<dbReference type="Pfam" id="PF00072">
    <property type="entry name" value="Response_reg"/>
    <property type="match status" value="1"/>
</dbReference>
<dbReference type="SUPFAM" id="SSF52172">
    <property type="entry name" value="CheY-like"/>
    <property type="match status" value="1"/>
</dbReference>
<gene>
    <name evidence="3" type="ORF">J121_742</name>
</gene>
<evidence type="ECO:0000313" key="3">
    <source>
        <dbReference type="EMBL" id="KNH01608.1"/>
    </source>
</evidence>
<dbReference type="GeneID" id="93686404"/>
<keyword evidence="3" id="KW-0675">Receptor</keyword>
<dbReference type="PATRIC" id="fig|1306953.7.peg.751"/>
<reference evidence="3" key="1">
    <citation type="submission" date="2015-02" db="EMBL/GenBank/DDBJ databases">
        <authorList>
            <person name="Chooi Y.-H."/>
        </authorList>
    </citation>
    <scope>NUCLEOTIDE SEQUENCE [LARGE SCALE GENOMIC DNA]</scope>
    <source>
        <strain evidence="3">LAMA 915</strain>
    </source>
</reference>
<dbReference type="SMART" id="SM00448">
    <property type="entry name" value="REC"/>
    <property type="match status" value="1"/>
</dbReference>
<evidence type="ECO:0000313" key="4">
    <source>
        <dbReference type="Proteomes" id="UP000037446"/>
    </source>
</evidence>
<organism evidence="3 4">
    <name type="scientific">Qipengyuania citrea LAMA 915</name>
    <dbReference type="NCBI Taxonomy" id="1306953"/>
    <lineage>
        <taxon>Bacteria</taxon>
        <taxon>Pseudomonadati</taxon>
        <taxon>Pseudomonadota</taxon>
        <taxon>Alphaproteobacteria</taxon>
        <taxon>Sphingomonadales</taxon>
        <taxon>Erythrobacteraceae</taxon>
        <taxon>Qipengyuania</taxon>
    </lineage>
</organism>
<evidence type="ECO:0000256" key="1">
    <source>
        <dbReference type="PROSITE-ProRule" id="PRU00169"/>
    </source>
</evidence>
<evidence type="ECO:0000259" key="2">
    <source>
        <dbReference type="PROSITE" id="PS50110"/>
    </source>
</evidence>
<comment type="caution">
    <text evidence="3">The sequence shown here is derived from an EMBL/GenBank/DDBJ whole genome shotgun (WGS) entry which is preliminary data.</text>
</comment>
<dbReference type="STRING" id="1306953.J121_742"/>
<keyword evidence="1" id="KW-0597">Phosphoprotein</keyword>
<accession>A0A0L1KCE5</accession>
<dbReference type="InterPro" id="IPR001789">
    <property type="entry name" value="Sig_transdc_resp-reg_receiver"/>
</dbReference>
<dbReference type="AlphaFoldDB" id="A0A0L1KCE5"/>
<sequence length="121" mass="13633">MKSCLIVDDSRVIRKVSRHILETLGFQVEEAENGQEGLDKCAESMPDVVLLDWNMPVMTGIEFITQLRQREGGDKPKVVFCTTENDVAHIREAINAGADEYVMKPFDHETLQIKLQLVGMA</sequence>
<dbReference type="InterPro" id="IPR052048">
    <property type="entry name" value="ST_Response_Regulator"/>
</dbReference>
<name>A0A0L1KCE5_9SPHN</name>
<dbReference type="InterPro" id="IPR011006">
    <property type="entry name" value="CheY-like_superfamily"/>
</dbReference>
<dbReference type="RefSeq" id="WP_050600899.1">
    <property type="nucleotide sequence ID" value="NZ_JYNE01000026.1"/>
</dbReference>
<dbReference type="CDD" id="cd00156">
    <property type="entry name" value="REC"/>
    <property type="match status" value="1"/>
</dbReference>
<feature type="modified residue" description="4-aspartylphosphate" evidence="1">
    <location>
        <position position="52"/>
    </location>
</feature>
<dbReference type="GO" id="GO:0000160">
    <property type="term" value="P:phosphorelay signal transduction system"/>
    <property type="evidence" value="ECO:0007669"/>
    <property type="project" value="InterPro"/>
</dbReference>
<feature type="domain" description="Response regulatory" evidence="2">
    <location>
        <begin position="3"/>
        <end position="119"/>
    </location>
</feature>
<dbReference type="Gene3D" id="3.40.50.2300">
    <property type="match status" value="1"/>
</dbReference>
<proteinExistence type="predicted"/>
<dbReference type="PROSITE" id="PS50110">
    <property type="entry name" value="RESPONSE_REGULATORY"/>
    <property type="match status" value="1"/>
</dbReference>
<dbReference type="PANTHER" id="PTHR43228">
    <property type="entry name" value="TWO-COMPONENT RESPONSE REGULATOR"/>
    <property type="match status" value="1"/>
</dbReference>
<protein>
    <submittedName>
        <fullName evidence="3">Chemotaxis regulator-transmits chemoreceptor signals to flagelllar motor components CheY</fullName>
    </submittedName>
</protein>
<dbReference type="EMBL" id="JYNE01000026">
    <property type="protein sequence ID" value="KNH01608.1"/>
    <property type="molecule type" value="Genomic_DNA"/>
</dbReference>
<dbReference type="PANTHER" id="PTHR43228:SF1">
    <property type="entry name" value="TWO-COMPONENT RESPONSE REGULATOR ARR22"/>
    <property type="match status" value="1"/>
</dbReference>
<dbReference type="Proteomes" id="UP000037446">
    <property type="component" value="Unassembled WGS sequence"/>
</dbReference>